<dbReference type="Pfam" id="PF00270">
    <property type="entry name" value="DEAD"/>
    <property type="match status" value="1"/>
</dbReference>
<dbReference type="InterPro" id="IPR036390">
    <property type="entry name" value="WH_DNA-bd_sf"/>
</dbReference>
<feature type="domain" description="Helicase ATP-binding" evidence="5">
    <location>
        <begin position="1"/>
        <end position="127"/>
    </location>
</feature>
<name>A0ABN6Y5U0_9MICO</name>
<dbReference type="InterPro" id="IPR027417">
    <property type="entry name" value="P-loop_NTPase"/>
</dbReference>
<dbReference type="Gene3D" id="3.40.50.300">
    <property type="entry name" value="P-loop containing nucleotide triphosphate hydrolases"/>
    <property type="match status" value="2"/>
</dbReference>
<evidence type="ECO:0000259" key="6">
    <source>
        <dbReference type="PROSITE" id="PS51194"/>
    </source>
</evidence>
<dbReference type="InterPro" id="IPR011545">
    <property type="entry name" value="DEAD/DEAH_box_helicase_dom"/>
</dbReference>
<keyword evidence="3" id="KW-0347">Helicase</keyword>
<dbReference type="InterPro" id="IPR050474">
    <property type="entry name" value="Hel308_SKI2-like"/>
</dbReference>
<proteinExistence type="predicted"/>
<geneLocation type="plasmid" evidence="7 8">
    <name>pNBRC108728a</name>
</geneLocation>
<dbReference type="PANTHER" id="PTHR47961">
    <property type="entry name" value="DNA POLYMERASE THETA, PUTATIVE (AFU_ORTHOLOGUE AFUA_1G05260)-RELATED"/>
    <property type="match status" value="1"/>
</dbReference>
<dbReference type="SUPFAM" id="SSF46785">
    <property type="entry name" value="Winged helix' DNA-binding domain"/>
    <property type="match status" value="1"/>
</dbReference>
<accession>A0ABN6Y5U0</accession>
<sequence>MPQRSLTAELDRDLELWREQGLKVERLSGEFAVDAAAVAEADLLVATTEKFEALCRSASLADVVKRVGTIVVDEIHLLGEPGRGATLEALLARIRQSTDVKLVGLSATVANAAEVAEWLDATLVRITWRPTRLNQQVLTVPAGDRDDVQEYRSTTASYIVREISALDGSTLVFCGSKFSVRATALDIARDRGQDTDGIDPNDIEAIARVAHAAKIGLHYSDWPHRHLAEESFRTRDFDVLVATSTMAAGVNTPARAVVVRDTSIGPTVMEVSMIQQMVGRAGRAGKESEGWAFIITQSDETAMWRERLAAGYTVISRIAATLKDHLLGEIVQGRIASEDEARAWWRQTLAFHQGTRNDKAINEALESLDKNGFTRLVRPEDKPLPVLQATSLGNLTSRMMVNVNYAIDLRRAIQAVKILPSRPQQAESYIIDAIARLDAYRNLSAPSSPDQRANVIRAIPKLDGEKRSVELNRNGRVDCTGADVVRAALWLAAVRSDAFHGGGTMVAGISRGILSMPLDSSPRYLAWIAAQGMLGTIPTWSSVVAADLGKRVRWHNLSPDRGDGRALRLAEDEAGRKNPEPKMKALFDKHRGDPAPTLRVKHSAKGRDLSVRVEAPANSAVFVLDQPARKDPSWRRSRVDQTLSVEGKGEPVAAAFMKNGDVAATGWLSAFTR</sequence>
<dbReference type="SUPFAM" id="SSF52540">
    <property type="entry name" value="P-loop containing nucleoside triphosphate hydrolases"/>
    <property type="match status" value="1"/>
</dbReference>
<reference evidence="8" key="1">
    <citation type="journal article" date="2019" name="Int. J. Syst. Evol. Microbiol.">
        <title>The Global Catalogue of Microorganisms (GCM) 10K type strain sequencing project: providing services to taxonomists for standard genome sequencing and annotation.</title>
        <authorList>
            <consortium name="The Broad Institute Genomics Platform"/>
            <consortium name="The Broad Institute Genome Sequencing Center for Infectious Disease"/>
            <person name="Wu L."/>
            <person name="Ma J."/>
        </authorList>
    </citation>
    <scope>NUCLEOTIDE SEQUENCE [LARGE SCALE GENOMIC DNA]</scope>
    <source>
        <strain evidence="8">NBRC 108728</strain>
    </source>
</reference>
<dbReference type="PROSITE" id="PS51192">
    <property type="entry name" value="HELICASE_ATP_BIND_1"/>
    <property type="match status" value="1"/>
</dbReference>
<dbReference type="Pfam" id="PF00271">
    <property type="entry name" value="Helicase_C"/>
    <property type="match status" value="1"/>
</dbReference>
<dbReference type="Proteomes" id="UP001321486">
    <property type="component" value="Plasmid pNBRC108728a"/>
</dbReference>
<dbReference type="Gene3D" id="1.10.3380.30">
    <property type="match status" value="1"/>
</dbReference>
<keyword evidence="4" id="KW-0067">ATP-binding</keyword>
<dbReference type="EMBL" id="AP027733">
    <property type="protein sequence ID" value="BDZ52511.1"/>
    <property type="molecule type" value="Genomic_DNA"/>
</dbReference>
<evidence type="ECO:0000313" key="8">
    <source>
        <dbReference type="Proteomes" id="UP001321486"/>
    </source>
</evidence>
<protein>
    <recommendedName>
        <fullName evidence="9">DEAD/DEAH box helicase</fullName>
    </recommendedName>
</protein>
<organism evidence="7 8">
    <name type="scientific">Frondihabitans sucicola</name>
    <dbReference type="NCBI Taxonomy" id="1268041"/>
    <lineage>
        <taxon>Bacteria</taxon>
        <taxon>Bacillati</taxon>
        <taxon>Actinomycetota</taxon>
        <taxon>Actinomycetes</taxon>
        <taxon>Micrococcales</taxon>
        <taxon>Microbacteriaceae</taxon>
        <taxon>Frondihabitans</taxon>
    </lineage>
</organism>
<evidence type="ECO:0000256" key="2">
    <source>
        <dbReference type="ARBA" id="ARBA00022801"/>
    </source>
</evidence>
<dbReference type="InterPro" id="IPR014001">
    <property type="entry name" value="Helicase_ATP-bd"/>
</dbReference>
<evidence type="ECO:0000256" key="4">
    <source>
        <dbReference type="ARBA" id="ARBA00022840"/>
    </source>
</evidence>
<evidence type="ECO:0000313" key="7">
    <source>
        <dbReference type="EMBL" id="BDZ52511.1"/>
    </source>
</evidence>
<evidence type="ECO:0000256" key="1">
    <source>
        <dbReference type="ARBA" id="ARBA00022741"/>
    </source>
</evidence>
<dbReference type="PROSITE" id="PS51194">
    <property type="entry name" value="HELICASE_CTER"/>
    <property type="match status" value="1"/>
</dbReference>
<gene>
    <name evidence="7" type="ORF">GCM10025867_47520</name>
</gene>
<dbReference type="SMART" id="SM00490">
    <property type="entry name" value="HELICc"/>
    <property type="match status" value="1"/>
</dbReference>
<dbReference type="InterPro" id="IPR001650">
    <property type="entry name" value="Helicase_C-like"/>
</dbReference>
<keyword evidence="2" id="KW-0378">Hydrolase</keyword>
<evidence type="ECO:0000256" key="3">
    <source>
        <dbReference type="ARBA" id="ARBA00022806"/>
    </source>
</evidence>
<feature type="domain" description="Helicase C-terminal" evidence="6">
    <location>
        <begin position="158"/>
        <end position="326"/>
    </location>
</feature>
<keyword evidence="8" id="KW-1185">Reference proteome</keyword>
<dbReference type="PANTHER" id="PTHR47961:SF6">
    <property type="entry name" value="DNA-DIRECTED DNA POLYMERASE"/>
    <property type="match status" value="1"/>
</dbReference>
<keyword evidence="1" id="KW-0547">Nucleotide-binding</keyword>
<evidence type="ECO:0000259" key="5">
    <source>
        <dbReference type="PROSITE" id="PS51192"/>
    </source>
</evidence>
<keyword evidence="7" id="KW-0614">Plasmid</keyword>
<evidence type="ECO:0008006" key="9">
    <source>
        <dbReference type="Google" id="ProtNLM"/>
    </source>
</evidence>